<feature type="region of interest" description="Disordered" evidence="1">
    <location>
        <begin position="40"/>
        <end position="73"/>
    </location>
</feature>
<accession>A0ABV7G993</accession>
<evidence type="ECO:0000313" key="2">
    <source>
        <dbReference type="EMBL" id="MFC3127181.1"/>
    </source>
</evidence>
<proteinExistence type="predicted"/>
<dbReference type="EMBL" id="JBHRTN010000020">
    <property type="protein sequence ID" value="MFC3127181.1"/>
    <property type="molecule type" value="Genomic_DNA"/>
</dbReference>
<sequence length="73" mass="7990">MTGIDTAVAIAAKPTMTDVLLIILFLQPIEGRSSVPQHLCRGSMQSMPGHNHASSRRQPRAIRHSPDNLQDFA</sequence>
<keyword evidence="3" id="KW-1185">Reference proteome</keyword>
<comment type="caution">
    <text evidence="2">The sequence shown here is derived from an EMBL/GenBank/DDBJ whole genome shotgun (WGS) entry which is preliminary data.</text>
</comment>
<protein>
    <submittedName>
        <fullName evidence="2">Uncharacterized protein</fullName>
    </submittedName>
</protein>
<dbReference type="Proteomes" id="UP001595593">
    <property type="component" value="Unassembled WGS sequence"/>
</dbReference>
<gene>
    <name evidence="2" type="ORF">ACFOD4_19105</name>
</gene>
<feature type="compositionally biased region" description="Basic residues" evidence="1">
    <location>
        <begin position="53"/>
        <end position="63"/>
    </location>
</feature>
<name>A0ABV7G993_9PROT</name>
<reference evidence="3" key="1">
    <citation type="journal article" date="2019" name="Int. J. Syst. Evol. Microbiol.">
        <title>The Global Catalogue of Microorganisms (GCM) 10K type strain sequencing project: providing services to taxonomists for standard genome sequencing and annotation.</title>
        <authorList>
            <consortium name="The Broad Institute Genomics Platform"/>
            <consortium name="The Broad Institute Genome Sequencing Center for Infectious Disease"/>
            <person name="Wu L."/>
            <person name="Ma J."/>
        </authorList>
    </citation>
    <scope>NUCLEOTIDE SEQUENCE [LARGE SCALE GENOMIC DNA]</scope>
    <source>
        <strain evidence="3">KCTC 52094</strain>
    </source>
</reference>
<evidence type="ECO:0000313" key="3">
    <source>
        <dbReference type="Proteomes" id="UP001595593"/>
    </source>
</evidence>
<organism evidence="2 3">
    <name type="scientific">Teichococcus globiformis</name>
    <dbReference type="NCBI Taxonomy" id="2307229"/>
    <lineage>
        <taxon>Bacteria</taxon>
        <taxon>Pseudomonadati</taxon>
        <taxon>Pseudomonadota</taxon>
        <taxon>Alphaproteobacteria</taxon>
        <taxon>Acetobacterales</taxon>
        <taxon>Roseomonadaceae</taxon>
        <taxon>Roseomonas</taxon>
    </lineage>
</organism>
<dbReference type="RefSeq" id="WP_379599020.1">
    <property type="nucleotide sequence ID" value="NZ_JBHRTN010000020.1"/>
</dbReference>
<evidence type="ECO:0000256" key="1">
    <source>
        <dbReference type="SAM" id="MobiDB-lite"/>
    </source>
</evidence>